<feature type="transmembrane region" description="Helical" evidence="1">
    <location>
        <begin position="21"/>
        <end position="41"/>
    </location>
</feature>
<keyword evidence="4" id="KW-1185">Reference proteome</keyword>
<organism evidence="3 4">
    <name type="scientific">Petrachloros mirabilis ULC683</name>
    <dbReference type="NCBI Taxonomy" id="2781853"/>
    <lineage>
        <taxon>Bacteria</taxon>
        <taxon>Bacillati</taxon>
        <taxon>Cyanobacteriota</taxon>
        <taxon>Cyanophyceae</taxon>
        <taxon>Synechococcales</taxon>
        <taxon>Petrachlorosaceae</taxon>
        <taxon>Petrachloros</taxon>
        <taxon>Petrachloros mirabilis</taxon>
    </lineage>
</organism>
<dbReference type="NCBIfam" id="NF033537">
    <property type="entry name" value="lasso_biosyn_B2"/>
    <property type="match status" value="1"/>
</dbReference>
<keyword evidence="1" id="KW-0472">Membrane</keyword>
<evidence type="ECO:0000259" key="2">
    <source>
        <dbReference type="Pfam" id="PF13471"/>
    </source>
</evidence>
<name>A0A8K1ZZQ5_9CYAN</name>
<dbReference type="InterPro" id="IPR053521">
    <property type="entry name" value="McjB-like"/>
</dbReference>
<protein>
    <submittedName>
        <fullName evidence="3">Lasso peptide biosynthesis B2 protein</fullName>
    </submittedName>
</protein>
<comment type="caution">
    <text evidence="3">The sequence shown here is derived from an EMBL/GenBank/DDBJ whole genome shotgun (WGS) entry which is preliminary data.</text>
</comment>
<evidence type="ECO:0000313" key="4">
    <source>
        <dbReference type="Proteomes" id="UP000607397"/>
    </source>
</evidence>
<reference evidence="3" key="1">
    <citation type="submission" date="2019-12" db="EMBL/GenBank/DDBJ databases">
        <title>High-Quality draft genome sequences of three cyanobacteria isolated from the limestone walls of the Old Cathedral of Coimbra.</title>
        <authorList>
            <person name="Tiago I."/>
            <person name="Soares F."/>
            <person name="Portugal A."/>
        </authorList>
    </citation>
    <scope>NUCLEOTIDE SEQUENCE [LARGE SCALE GENOMIC DNA]</scope>
    <source>
        <strain evidence="3">C</strain>
    </source>
</reference>
<gene>
    <name evidence="3" type="ORF">GS597_16845</name>
</gene>
<evidence type="ECO:0000256" key="1">
    <source>
        <dbReference type="SAM" id="Phobius"/>
    </source>
</evidence>
<dbReference type="InterPro" id="IPR032708">
    <property type="entry name" value="McjB_C"/>
</dbReference>
<dbReference type="Proteomes" id="UP000607397">
    <property type="component" value="Unassembled WGS sequence"/>
</dbReference>
<accession>A0A8K1ZZQ5</accession>
<keyword evidence="1" id="KW-1133">Transmembrane helix</keyword>
<dbReference type="Pfam" id="PF13471">
    <property type="entry name" value="Transglut_core3"/>
    <property type="match status" value="1"/>
</dbReference>
<sequence>MKKIYRFLRLSSSDKTLFMKAFFLLFLMKFGLWCLPFQSLLEFQKKMENSKMISGQENYNQNSPQCQFAIGRCVKAVNWSTQYMPGGAKCLARALTTQILLRRRGYPSELRIGVKKGLGNQLEAHAWVELNHQVIIGQVSELQSFIPFSSLATAEQFR</sequence>
<feature type="domain" description="Microcin J25-processing protein McjB C-terminal" evidence="2">
    <location>
        <begin position="32"/>
        <end position="147"/>
    </location>
</feature>
<dbReference type="EMBL" id="WVIC01000042">
    <property type="protein sequence ID" value="NCJ08144.1"/>
    <property type="molecule type" value="Genomic_DNA"/>
</dbReference>
<dbReference type="AlphaFoldDB" id="A0A8K1ZZQ5"/>
<evidence type="ECO:0000313" key="3">
    <source>
        <dbReference type="EMBL" id="NCJ08144.1"/>
    </source>
</evidence>
<proteinExistence type="predicted"/>
<dbReference type="RefSeq" id="WP_161826621.1">
    <property type="nucleotide sequence ID" value="NZ_WVIC01000042.1"/>
</dbReference>
<keyword evidence="1" id="KW-0812">Transmembrane</keyword>